<keyword evidence="9" id="KW-0119">Carbohydrate metabolism</keyword>
<sequence length="621" mass="72284">MQTTFKIEYHTEWGESLTLMLGGRRYPMDWNDGGIWSVTVKDCRREDLKEYGYVVMRDGLIWRTEWSSHRCPRLSTLVEDKWIDCPIPGCPFPRAHQAPIFDQPGFRGAGTAIPVFSLRSEDDFGIGDFKDLHALIDWAAATGQCILQLLPVTDTTRKGEWKDSYPYSPVSAFALHPIFMNLQALGIKEGVKFKKLQQELNSLPEIDWPRVFEAKMGYIRKAFLRRGAKDMQSAAYRKFEAENAEWLPEYAEFCARRDKLEPEYYCWMQYHLDKQLYAEARYARSKGVSLKGDLPIGVSGDSAEAYWHPQLFNLDATAGAPPDYFSRDGQYWGFPTYNWEEMAKDDYAWWKSRLKKMSRYFDAFRIDHILGFFRIWEIPGGEHTGTAGYFNPGLPYSAAEIYNLQLPIDGLFHEDPRHPGMYQPLITPASQNLPQWQQERFGALYNDFFYHRHDEFWRRNAEKKLPELLSATGMLACGEDLGMVPDCVPVVMDHEKILSLKMRGMDQKGEWNYLSVCSTSSHDMETLRMQCQNDPEPWEVRNMLCEFLFSPSMLAIFPLQDWLALDKGLRRPERNEERINNPADPNHKWRFRMHLNLSQLKDASALNAEIYGLLKDCGRFR</sequence>
<dbReference type="GO" id="GO:0005737">
    <property type="term" value="C:cytoplasm"/>
    <property type="evidence" value="ECO:0007669"/>
    <property type="project" value="UniProtKB-SubCell"/>
</dbReference>
<dbReference type="AlphaFoldDB" id="A0A9D9NNL3"/>
<protein>
    <recommendedName>
        <fullName evidence="5">4-alpha-glucanotransferase</fullName>
        <ecNumber evidence="4">2.4.1.25</ecNumber>
    </recommendedName>
    <alternativeName>
        <fullName evidence="10">Amylomaltase</fullName>
    </alternativeName>
    <alternativeName>
        <fullName evidence="11">Disproportionating enzyme</fullName>
    </alternativeName>
</protein>
<reference evidence="12" key="2">
    <citation type="journal article" date="2021" name="PeerJ">
        <title>Extensive microbial diversity within the chicken gut microbiome revealed by metagenomics and culture.</title>
        <authorList>
            <person name="Gilroy R."/>
            <person name="Ravi A."/>
            <person name="Getino M."/>
            <person name="Pursley I."/>
            <person name="Horton D.L."/>
            <person name="Alikhan N.F."/>
            <person name="Baker D."/>
            <person name="Gharbi K."/>
            <person name="Hall N."/>
            <person name="Watson M."/>
            <person name="Adriaenssens E.M."/>
            <person name="Foster-Nyarko E."/>
            <person name="Jarju S."/>
            <person name="Secka A."/>
            <person name="Antonio M."/>
            <person name="Oren A."/>
            <person name="Chaudhuri R.R."/>
            <person name="La Ragione R."/>
            <person name="Hildebrand F."/>
            <person name="Pallen M.J."/>
        </authorList>
    </citation>
    <scope>NUCLEOTIDE SEQUENCE</scope>
    <source>
        <strain evidence="12">B3-1481</strain>
    </source>
</reference>
<evidence type="ECO:0000256" key="7">
    <source>
        <dbReference type="ARBA" id="ARBA00022676"/>
    </source>
</evidence>
<evidence type="ECO:0000256" key="10">
    <source>
        <dbReference type="ARBA" id="ARBA00031423"/>
    </source>
</evidence>
<comment type="similarity">
    <text evidence="3">Belongs to the disproportionating enzyme family.</text>
</comment>
<evidence type="ECO:0000256" key="1">
    <source>
        <dbReference type="ARBA" id="ARBA00000439"/>
    </source>
</evidence>
<keyword evidence="7" id="KW-0328">Glycosyltransferase</keyword>
<dbReference type="PANTHER" id="PTHR32518">
    <property type="match status" value="1"/>
</dbReference>
<evidence type="ECO:0000256" key="9">
    <source>
        <dbReference type="ARBA" id="ARBA00023277"/>
    </source>
</evidence>
<proteinExistence type="inferred from homology"/>
<evidence type="ECO:0000313" key="13">
    <source>
        <dbReference type="Proteomes" id="UP000823769"/>
    </source>
</evidence>
<dbReference type="InterPro" id="IPR003385">
    <property type="entry name" value="Glyco_hydro_77"/>
</dbReference>
<dbReference type="Gene3D" id="3.20.20.80">
    <property type="entry name" value="Glycosidases"/>
    <property type="match status" value="1"/>
</dbReference>
<keyword evidence="6" id="KW-0963">Cytoplasm</keyword>
<dbReference type="GO" id="GO:0005975">
    <property type="term" value="P:carbohydrate metabolic process"/>
    <property type="evidence" value="ECO:0007669"/>
    <property type="project" value="InterPro"/>
</dbReference>
<dbReference type="InterPro" id="IPR017853">
    <property type="entry name" value="GH"/>
</dbReference>
<keyword evidence="8" id="KW-0808">Transferase</keyword>
<evidence type="ECO:0000256" key="3">
    <source>
        <dbReference type="ARBA" id="ARBA00005684"/>
    </source>
</evidence>
<dbReference type="Pfam" id="PF02446">
    <property type="entry name" value="Glyco_hydro_77"/>
    <property type="match status" value="2"/>
</dbReference>
<dbReference type="GO" id="GO:0004134">
    <property type="term" value="F:4-alpha-glucanotransferase activity"/>
    <property type="evidence" value="ECO:0007669"/>
    <property type="project" value="UniProtKB-EC"/>
</dbReference>
<comment type="caution">
    <text evidence="12">The sequence shown here is derived from an EMBL/GenBank/DDBJ whole genome shotgun (WGS) entry which is preliminary data.</text>
</comment>
<evidence type="ECO:0000256" key="5">
    <source>
        <dbReference type="ARBA" id="ARBA00020295"/>
    </source>
</evidence>
<dbReference type="EMBL" id="JADILW010000046">
    <property type="protein sequence ID" value="MBO8480092.1"/>
    <property type="molecule type" value="Genomic_DNA"/>
</dbReference>
<evidence type="ECO:0000256" key="2">
    <source>
        <dbReference type="ARBA" id="ARBA00004496"/>
    </source>
</evidence>
<name>A0A9D9NNL3_9BACT</name>
<evidence type="ECO:0000313" key="12">
    <source>
        <dbReference type="EMBL" id="MBO8480092.1"/>
    </source>
</evidence>
<accession>A0A9D9NNL3</accession>
<dbReference type="SUPFAM" id="SSF51445">
    <property type="entry name" value="(Trans)glycosidases"/>
    <property type="match status" value="1"/>
</dbReference>
<evidence type="ECO:0000256" key="8">
    <source>
        <dbReference type="ARBA" id="ARBA00022679"/>
    </source>
</evidence>
<gene>
    <name evidence="12" type="ORF">IAB76_03145</name>
</gene>
<comment type="catalytic activity">
    <reaction evidence="1">
        <text>Transfers a segment of a (1-&gt;4)-alpha-D-glucan to a new position in an acceptor, which may be glucose or a (1-&gt;4)-alpha-D-glucan.</text>
        <dbReference type="EC" id="2.4.1.25"/>
    </reaction>
</comment>
<comment type="subcellular location">
    <subcellularLocation>
        <location evidence="2">Cytoplasm</location>
    </subcellularLocation>
</comment>
<organism evidence="12 13">
    <name type="scientific">Candidatus Cryptobacteroides avistercoris</name>
    <dbReference type="NCBI Taxonomy" id="2840758"/>
    <lineage>
        <taxon>Bacteria</taxon>
        <taxon>Pseudomonadati</taxon>
        <taxon>Bacteroidota</taxon>
        <taxon>Bacteroidia</taxon>
        <taxon>Bacteroidales</taxon>
        <taxon>Candidatus Cryptobacteroides</taxon>
    </lineage>
</organism>
<dbReference type="Proteomes" id="UP000823769">
    <property type="component" value="Unassembled WGS sequence"/>
</dbReference>
<evidence type="ECO:0000256" key="4">
    <source>
        <dbReference type="ARBA" id="ARBA00012560"/>
    </source>
</evidence>
<evidence type="ECO:0000256" key="6">
    <source>
        <dbReference type="ARBA" id="ARBA00022490"/>
    </source>
</evidence>
<reference evidence="12" key="1">
    <citation type="submission" date="2020-10" db="EMBL/GenBank/DDBJ databases">
        <authorList>
            <person name="Gilroy R."/>
        </authorList>
    </citation>
    <scope>NUCLEOTIDE SEQUENCE</scope>
    <source>
        <strain evidence="12">B3-1481</strain>
    </source>
</reference>
<dbReference type="EC" id="2.4.1.25" evidence="4"/>
<evidence type="ECO:0000256" key="11">
    <source>
        <dbReference type="ARBA" id="ARBA00031501"/>
    </source>
</evidence>
<dbReference type="PANTHER" id="PTHR32518:SF3">
    <property type="entry name" value="4-ALPHA-GLUCANOTRANSFERASE"/>
    <property type="match status" value="1"/>
</dbReference>